<protein>
    <submittedName>
        <fullName evidence="1">Uncharacterized protein</fullName>
    </submittedName>
</protein>
<dbReference type="AlphaFoldDB" id="A6THK4"/>
<dbReference type="PaxDb" id="272620-KPN_04688"/>
<dbReference type="STRING" id="272620.KPN_04688"/>
<reference evidence="1 2" key="1">
    <citation type="journal article" date="2001" name="Nature">
        <title>Complete genome sequence of Salmonella enterica serovar Typhimurium LT2.</title>
        <authorList>
            <person name="McClelland M."/>
            <person name="Sanderson K.E."/>
            <person name="Spieth J."/>
            <person name="Clifton S.W."/>
            <person name="Latreille P."/>
            <person name="Courtney L."/>
            <person name="Porwollik S."/>
            <person name="Ali J."/>
            <person name="Dante M."/>
            <person name="Du F."/>
            <person name="Hou S."/>
            <person name="Layman D."/>
            <person name="Leonard S."/>
            <person name="Nguyen C."/>
            <person name="Scott K."/>
            <person name="Holmes A."/>
            <person name="Grewal N."/>
            <person name="Mulvaney E."/>
            <person name="Ryan E."/>
            <person name="Sun H."/>
            <person name="Florea L."/>
            <person name="Miller W."/>
            <person name="Stoneking T."/>
            <person name="Nhan M."/>
            <person name="Waterston R."/>
            <person name="Wilson R.K."/>
        </authorList>
    </citation>
    <scope>NUCLEOTIDE SEQUENCE [LARGE SCALE GENOMIC DNA]</scope>
    <source>
        <strain evidence="2">ATCC 700721 / MGH 78578</strain>
    </source>
</reference>
<gene>
    <name evidence="1" type="ORF">KPN_04688</name>
</gene>
<dbReference type="KEGG" id="kpn:KPN_04688"/>
<evidence type="ECO:0000313" key="2">
    <source>
        <dbReference type="Proteomes" id="UP000000265"/>
    </source>
</evidence>
<dbReference type="Proteomes" id="UP000000265">
    <property type="component" value="Chromosome"/>
</dbReference>
<evidence type="ECO:0000313" key="1">
    <source>
        <dbReference type="EMBL" id="ABR80038.1"/>
    </source>
</evidence>
<reference evidence="1 2" key="2">
    <citation type="submission" date="2006-09" db="EMBL/GenBank/DDBJ databases">
        <authorList>
            <consortium name="The Klebsiella pneumonia Genome Sequencing Project"/>
            <person name="McClelland M."/>
            <person name="Sanderson E.K."/>
            <person name="Spieth J."/>
            <person name="Clifton W.S."/>
            <person name="Latreille P."/>
            <person name="Sabo A."/>
            <person name="Pepin K."/>
            <person name="Bhonagiri V."/>
            <person name="Porwollik S."/>
            <person name="Ali J."/>
            <person name="Wilson R.K."/>
        </authorList>
    </citation>
    <scope>NUCLEOTIDE SEQUENCE [LARGE SCALE GENOMIC DNA]</scope>
    <source>
        <strain evidence="2">ATCC 700721 / MGH 78578</strain>
    </source>
</reference>
<proteinExistence type="predicted"/>
<sequence length="44" mass="4861">MEIEVLVRMVDFGCLKHCSAGVDTTNIKVDAVRIDICAVGFFED</sequence>
<dbReference type="HOGENOM" id="CLU_3217516_0_0_6"/>
<name>A6THK4_KLEP7</name>
<dbReference type="EnsemblBacteria" id="ABR80038">
    <property type="protein sequence ID" value="ABR80038"/>
    <property type="gene ID" value="KPN_04688"/>
</dbReference>
<accession>A6THK4</accession>
<organism evidence="1 2">
    <name type="scientific">Klebsiella pneumoniae subsp. pneumoniae (strain ATCC 700721 / MGH 78578)</name>
    <dbReference type="NCBI Taxonomy" id="272620"/>
    <lineage>
        <taxon>Bacteria</taxon>
        <taxon>Pseudomonadati</taxon>
        <taxon>Pseudomonadota</taxon>
        <taxon>Gammaproteobacteria</taxon>
        <taxon>Enterobacterales</taxon>
        <taxon>Enterobacteriaceae</taxon>
        <taxon>Klebsiella/Raoultella group</taxon>
        <taxon>Klebsiella</taxon>
        <taxon>Klebsiella pneumoniae complex</taxon>
    </lineage>
</organism>
<dbReference type="EMBL" id="CP000647">
    <property type="protein sequence ID" value="ABR80038.1"/>
    <property type="molecule type" value="Genomic_DNA"/>
</dbReference>